<dbReference type="Gene3D" id="3.30.920.30">
    <property type="entry name" value="Hypothetical protein"/>
    <property type="match status" value="1"/>
</dbReference>
<protein>
    <submittedName>
        <fullName evidence="7">Addiction module toxin, HicA family</fullName>
    </submittedName>
</protein>
<evidence type="ECO:0000256" key="6">
    <source>
        <dbReference type="ARBA" id="ARBA00023016"/>
    </source>
</evidence>
<dbReference type="EMBL" id="WNEG01000099">
    <property type="protein sequence ID" value="NMG83709.1"/>
    <property type="molecule type" value="Genomic_DNA"/>
</dbReference>
<keyword evidence="4" id="KW-0378">Hydrolase</keyword>
<dbReference type="InterPro" id="IPR012933">
    <property type="entry name" value="HicA_mRNA_interferase"/>
</dbReference>
<keyword evidence="1" id="KW-1277">Toxin-antitoxin system</keyword>
<keyword evidence="5" id="KW-0694">RNA-binding</keyword>
<dbReference type="GO" id="GO:0016787">
    <property type="term" value="F:hydrolase activity"/>
    <property type="evidence" value="ECO:0007669"/>
    <property type="project" value="UniProtKB-KW"/>
</dbReference>
<evidence type="ECO:0000313" key="7">
    <source>
        <dbReference type="EMBL" id="NMG83709.1"/>
    </source>
</evidence>
<gene>
    <name evidence="7" type="ORF">GIS02_05865</name>
</gene>
<dbReference type="AlphaFoldDB" id="A0A848D9K7"/>
<evidence type="ECO:0000256" key="5">
    <source>
        <dbReference type="ARBA" id="ARBA00022884"/>
    </source>
</evidence>
<dbReference type="GO" id="GO:0004519">
    <property type="term" value="F:endonuclease activity"/>
    <property type="evidence" value="ECO:0007669"/>
    <property type="project" value="UniProtKB-KW"/>
</dbReference>
<reference evidence="7" key="1">
    <citation type="journal article" date="2020" name="MBio">
        <title>'Candidatus Ethanoperedens,' a Thermophilic Genus of Archaea Mediating the Anaerobic Oxidation of Ethane.</title>
        <authorList>
            <person name="Hahn C.J."/>
            <person name="Laso-Perez R."/>
            <person name="Vulcano F."/>
            <person name="Vaziourakis K.M."/>
            <person name="Stokke R."/>
            <person name="Steen I.H."/>
            <person name="Teske A."/>
            <person name="Boetius A."/>
            <person name="Liebeke M."/>
            <person name="Amann R."/>
            <person name="Knittel K."/>
            <person name="Wegener G."/>
        </authorList>
    </citation>
    <scope>NUCLEOTIDE SEQUENCE</scope>
    <source>
        <strain evidence="7">GoM-Arc1-LC-WB58</strain>
    </source>
</reference>
<comment type="caution">
    <text evidence="7">The sequence shown here is derived from an EMBL/GenBank/DDBJ whole genome shotgun (WGS) entry which is preliminary data.</text>
</comment>
<evidence type="ECO:0000256" key="2">
    <source>
        <dbReference type="ARBA" id="ARBA00022722"/>
    </source>
</evidence>
<keyword evidence="3" id="KW-0255">Endonuclease</keyword>
<dbReference type="GO" id="GO:0003729">
    <property type="term" value="F:mRNA binding"/>
    <property type="evidence" value="ECO:0007669"/>
    <property type="project" value="InterPro"/>
</dbReference>
<evidence type="ECO:0000256" key="3">
    <source>
        <dbReference type="ARBA" id="ARBA00022759"/>
    </source>
</evidence>
<organism evidence="7 8">
    <name type="scientific">Candidatus Ethanoperedens thermophilum</name>
    <dbReference type="NCBI Taxonomy" id="2766897"/>
    <lineage>
        <taxon>Archaea</taxon>
        <taxon>Methanobacteriati</taxon>
        <taxon>Methanobacteriota</taxon>
        <taxon>Stenosarchaea group</taxon>
        <taxon>Methanomicrobia</taxon>
        <taxon>Methanosarcinales</taxon>
        <taxon>Methanosarcinales incertae sedis</taxon>
        <taxon>GOM Arc I cluster</taxon>
        <taxon>Candidatus Ethanoperedens</taxon>
    </lineage>
</organism>
<dbReference type="SUPFAM" id="SSF54786">
    <property type="entry name" value="YcfA/nrd intein domain"/>
    <property type="match status" value="1"/>
</dbReference>
<keyword evidence="6" id="KW-0346">Stress response</keyword>
<accession>A0A848D9K7</accession>
<evidence type="ECO:0000256" key="4">
    <source>
        <dbReference type="ARBA" id="ARBA00022801"/>
    </source>
</evidence>
<dbReference type="Pfam" id="PF07927">
    <property type="entry name" value="HicA_toxin"/>
    <property type="match status" value="1"/>
</dbReference>
<name>A0A848D9K7_9EURY</name>
<dbReference type="Proteomes" id="UP000606580">
    <property type="component" value="Unassembled WGS sequence"/>
</dbReference>
<keyword evidence="2" id="KW-0540">Nuclease</keyword>
<proteinExistence type="predicted"/>
<evidence type="ECO:0000313" key="8">
    <source>
        <dbReference type="Proteomes" id="UP000606580"/>
    </source>
</evidence>
<dbReference type="InterPro" id="IPR038570">
    <property type="entry name" value="HicA_sf"/>
</dbReference>
<evidence type="ECO:0000256" key="1">
    <source>
        <dbReference type="ARBA" id="ARBA00022649"/>
    </source>
</evidence>
<sequence>MPIDYSKLRNITAREIISVLSHDGFYLRSQKGSHQRYYHPDGRRVTVSFHSPGGAFPPKTLKRMVEKQAKWTEQDLRRLKILK</sequence>